<keyword evidence="5 13" id="KW-0812">Transmembrane</keyword>
<evidence type="ECO:0000313" key="18">
    <source>
        <dbReference type="Proteomes" id="UP001652741"/>
    </source>
</evidence>
<evidence type="ECO:0000256" key="6">
    <source>
        <dbReference type="ARBA" id="ARBA00022729"/>
    </source>
</evidence>
<dbReference type="PRINTS" id="PR01186">
    <property type="entry name" value="INTEGRINB"/>
</dbReference>
<dbReference type="Pfam" id="PF23105">
    <property type="entry name" value="EGF_integrin"/>
    <property type="match status" value="2"/>
</dbReference>
<comment type="similarity">
    <text evidence="2 13">Belongs to the integrin beta chain family.</text>
</comment>
<dbReference type="Gene3D" id="3.30.1680.10">
    <property type="entry name" value="ligand-binding face of the semaphorins, domain 2"/>
    <property type="match status" value="1"/>
</dbReference>
<dbReference type="Gene3D" id="2.60.40.1510">
    <property type="entry name" value="ntegrin, alpha v. Chain A, domain 3"/>
    <property type="match status" value="1"/>
</dbReference>
<evidence type="ECO:0000256" key="5">
    <source>
        <dbReference type="ARBA" id="ARBA00022692"/>
    </source>
</evidence>
<keyword evidence="9 13" id="KW-0401">Integrin</keyword>
<dbReference type="InterPro" id="IPR015812">
    <property type="entry name" value="Integrin_bsu"/>
</dbReference>
<comment type="subcellular location">
    <subcellularLocation>
        <location evidence="1 13">Cell membrane</location>
        <topology evidence="1 13">Single-pass type I membrane protein</topology>
    </subcellularLocation>
</comment>
<reference evidence="19" key="1">
    <citation type="submission" date="2025-08" db="UniProtKB">
        <authorList>
            <consortium name="RefSeq"/>
        </authorList>
    </citation>
    <scope>IDENTIFICATION</scope>
</reference>
<protein>
    <recommendedName>
        <fullName evidence="13">Integrin beta</fullName>
    </recommendedName>
</protein>
<evidence type="ECO:0000256" key="7">
    <source>
        <dbReference type="ARBA" id="ARBA00022737"/>
    </source>
</evidence>
<keyword evidence="3" id="KW-1003">Cell membrane</keyword>
<dbReference type="SMART" id="SM00187">
    <property type="entry name" value="INB"/>
    <property type="match status" value="1"/>
</dbReference>
<evidence type="ECO:0000313" key="19">
    <source>
        <dbReference type="RefSeq" id="XP_045550909.1"/>
    </source>
</evidence>
<dbReference type="Pfam" id="PF00362">
    <property type="entry name" value="Integrin_beta"/>
    <property type="match status" value="1"/>
</dbReference>
<keyword evidence="11" id="KW-1015">Disulfide bond</keyword>
<accession>A0ABM3CWH8</accession>
<evidence type="ECO:0000256" key="13">
    <source>
        <dbReference type="RuleBase" id="RU000633"/>
    </source>
</evidence>
<name>A0ABM3CWH8_SALSA</name>
<dbReference type="InterPro" id="IPR002369">
    <property type="entry name" value="Integrin_bsu_VWA"/>
</dbReference>
<dbReference type="SUPFAM" id="SSF103575">
    <property type="entry name" value="Plexin repeat"/>
    <property type="match status" value="1"/>
</dbReference>
<feature type="domain" description="Integrin beta subunit tail" evidence="17">
    <location>
        <begin position="700"/>
        <end position="777"/>
    </location>
</feature>
<dbReference type="InterPro" id="IPR012896">
    <property type="entry name" value="Integrin_bsu_tail"/>
</dbReference>
<gene>
    <name evidence="19" type="primary">LOC106570589</name>
</gene>
<sequence>MKQINGGEIKKRCTNDHRAFPALLLVRADARYFPVDCCYRTVSVAVCERSCCCCCLDYKPASGVDMTSWLRKYDNPVLLFLLLAANITSGSSRSGESVCSSPPVSSCSECLRRGPRCAWCFQEGFLDGAEVGKRCDLAVTLTRRGCGLEFIENPEVMVEVNPTTSRTQVSPGEITLTLRPGAEASVVVAVQQLERYPVDLYYLVDVSASMQENLDQLKKVGVALSNRMREHSSDLRLGFGSFVDKNVSPYINVHPSKINNPCSDYEVKCLPAHGFHHVLSMTSNMSEFTRIIKRQRISGNMDTPEGGLDAMLQATVCQGEVGWRGEAKRLLLLMTDQPSHLALDSRLAGIVTPHDGLCHLENSVYMKSSTMDHPSLGLLAEKLLENHIYSLFAVDKLQYQWYEELVRLLPGSNLLFQAPNLIDLVVDAYKRLLSVVQVSVSVEDRAFSRFLVSVSPLCPEGSESHDRSCSNVQPNQTVYFNITIGLLSCPDNDDDDEDDVVQVFVRPVGYNESAVIKVRSRCRCHRCHDDTTHQSSCGEDTPDTDHNNQEVNTHTHLSHTHTSHTQTPELDLERSWQCGAAGSEVDCSARGVCVCERCVCERNSLGTVYGAYCQMDDYSCPYQHQVLCGGRGMCVSGECVCEEGWTGESCGCPVSTATCLLNNGLLCSGRGRCVCGRCMCDDHQHSGEFCERCPTCHSSCQSHWRCIDCHLSHGLSQRKMGHCNHTCTPLVGYVNDVTGEVWRQCVYIKDSCRYHFYTELVSGNTQLHINTQPECVSRGRYVGMFVSVCVLTFLSGLVMIAVLVLLLQRRSLPHGGATDTQYNPTGKDQSYVPTTNEKTTSYWRNCPPDPDQPMEMYITIPKMPMGEPWQ</sequence>
<keyword evidence="18" id="KW-1185">Reference proteome</keyword>
<keyword evidence="6" id="KW-0732">Signal</keyword>
<dbReference type="Gene3D" id="2.10.25.10">
    <property type="entry name" value="Laminin"/>
    <property type="match status" value="3"/>
</dbReference>
<feature type="region of interest" description="Disordered" evidence="14">
    <location>
        <begin position="530"/>
        <end position="568"/>
    </location>
</feature>
<feature type="compositionally biased region" description="Polar residues" evidence="14">
    <location>
        <begin position="818"/>
        <end position="843"/>
    </location>
</feature>
<evidence type="ECO:0000256" key="2">
    <source>
        <dbReference type="ARBA" id="ARBA00007449"/>
    </source>
</evidence>
<dbReference type="InterPro" id="IPR057243">
    <property type="entry name" value="Integrin_I-EGF_CS"/>
</dbReference>
<dbReference type="Gene3D" id="3.40.50.410">
    <property type="entry name" value="von Willebrand factor, type A domain"/>
    <property type="match status" value="1"/>
</dbReference>
<feature type="transmembrane region" description="Helical" evidence="15">
    <location>
        <begin position="781"/>
        <end position="807"/>
    </location>
</feature>
<evidence type="ECO:0000256" key="4">
    <source>
        <dbReference type="ARBA" id="ARBA00022536"/>
    </source>
</evidence>
<dbReference type="SUPFAM" id="SSF69179">
    <property type="entry name" value="Integrin domains"/>
    <property type="match status" value="1"/>
</dbReference>
<evidence type="ECO:0000256" key="8">
    <source>
        <dbReference type="ARBA" id="ARBA00022989"/>
    </source>
</evidence>
<organism evidence="18 19">
    <name type="scientific">Salmo salar</name>
    <name type="common">Atlantic salmon</name>
    <dbReference type="NCBI Taxonomy" id="8030"/>
    <lineage>
        <taxon>Eukaryota</taxon>
        <taxon>Metazoa</taxon>
        <taxon>Chordata</taxon>
        <taxon>Craniata</taxon>
        <taxon>Vertebrata</taxon>
        <taxon>Euteleostomi</taxon>
        <taxon>Actinopterygii</taxon>
        <taxon>Neopterygii</taxon>
        <taxon>Teleostei</taxon>
        <taxon>Protacanthopterygii</taxon>
        <taxon>Salmoniformes</taxon>
        <taxon>Salmonidae</taxon>
        <taxon>Salmoninae</taxon>
        <taxon>Salmo</taxon>
    </lineage>
</organism>
<proteinExistence type="inferred from homology"/>
<dbReference type="SUPFAM" id="SSF57196">
    <property type="entry name" value="EGF/Laminin"/>
    <property type="match status" value="2"/>
</dbReference>
<keyword evidence="4" id="KW-0245">EGF-like domain</keyword>
<dbReference type="PROSITE" id="PS52047">
    <property type="entry name" value="I_EGF_2"/>
    <property type="match status" value="1"/>
</dbReference>
<keyword evidence="10 15" id="KW-0472">Membrane</keyword>
<keyword evidence="7" id="KW-0677">Repeat</keyword>
<evidence type="ECO:0000259" key="17">
    <source>
        <dbReference type="SMART" id="SM01242"/>
    </source>
</evidence>
<dbReference type="PANTHER" id="PTHR10082">
    <property type="entry name" value="INTEGRIN BETA SUBUNIT"/>
    <property type="match status" value="1"/>
</dbReference>
<evidence type="ECO:0000256" key="12">
    <source>
        <dbReference type="ARBA" id="ARBA00023180"/>
    </source>
</evidence>
<dbReference type="RefSeq" id="XP_045550909.1">
    <property type="nucleotide sequence ID" value="XM_045694953.1"/>
</dbReference>
<evidence type="ECO:0000256" key="9">
    <source>
        <dbReference type="ARBA" id="ARBA00023037"/>
    </source>
</evidence>
<dbReference type="Pfam" id="PF17205">
    <property type="entry name" value="PSI_integrin"/>
    <property type="match status" value="1"/>
</dbReference>
<keyword evidence="13" id="KW-0130">Cell adhesion</keyword>
<evidence type="ECO:0000259" key="16">
    <source>
        <dbReference type="SMART" id="SM00187"/>
    </source>
</evidence>
<feature type="domain" description="Integrin beta subunit VWA" evidence="16">
    <location>
        <begin position="106"/>
        <end position="524"/>
    </location>
</feature>
<evidence type="ECO:0000256" key="14">
    <source>
        <dbReference type="SAM" id="MobiDB-lite"/>
    </source>
</evidence>
<dbReference type="Pfam" id="PF23106">
    <property type="entry name" value="EGF_Teneurin"/>
    <property type="match status" value="1"/>
</dbReference>
<dbReference type="InterPro" id="IPR057073">
    <property type="entry name" value="EGF_integrin_2"/>
</dbReference>
<dbReference type="PROSITE" id="PS00243">
    <property type="entry name" value="I_EGF_1"/>
    <property type="match status" value="1"/>
</dbReference>
<dbReference type="PANTHER" id="PTHR10082:SF9">
    <property type="entry name" value="INTEGRIN BETA-8"/>
    <property type="match status" value="1"/>
</dbReference>
<feature type="region of interest" description="Disordered" evidence="14">
    <location>
        <begin position="816"/>
        <end position="846"/>
    </location>
</feature>
<dbReference type="SMART" id="SM01242">
    <property type="entry name" value="Integrin_B_tail"/>
    <property type="match status" value="1"/>
</dbReference>
<dbReference type="InterPro" id="IPR032695">
    <property type="entry name" value="Integrin_dom_sf"/>
</dbReference>
<dbReference type="SUPFAM" id="SSF53300">
    <property type="entry name" value="vWA-like"/>
    <property type="match status" value="1"/>
</dbReference>
<dbReference type="InterPro" id="IPR033760">
    <property type="entry name" value="Integrin_beta_N"/>
</dbReference>
<evidence type="ECO:0000256" key="11">
    <source>
        <dbReference type="ARBA" id="ARBA00023157"/>
    </source>
</evidence>
<dbReference type="PIRSF" id="PIRSF002512">
    <property type="entry name" value="Integrin_B"/>
    <property type="match status" value="1"/>
</dbReference>
<dbReference type="InterPro" id="IPR036465">
    <property type="entry name" value="vWFA_dom_sf"/>
</dbReference>
<dbReference type="GeneID" id="106570589"/>
<evidence type="ECO:0000256" key="10">
    <source>
        <dbReference type="ARBA" id="ARBA00023136"/>
    </source>
</evidence>
<keyword evidence="8 15" id="KW-1133">Transmembrane helix</keyword>
<evidence type="ECO:0000256" key="1">
    <source>
        <dbReference type="ARBA" id="ARBA00004251"/>
    </source>
</evidence>
<evidence type="ECO:0000256" key="3">
    <source>
        <dbReference type="ARBA" id="ARBA00022475"/>
    </source>
</evidence>
<dbReference type="Proteomes" id="UP001652741">
    <property type="component" value="Chromosome ssa14"/>
</dbReference>
<keyword evidence="12" id="KW-0325">Glycoprotein</keyword>
<evidence type="ECO:0000256" key="15">
    <source>
        <dbReference type="SAM" id="Phobius"/>
    </source>
</evidence>